<keyword evidence="1" id="KW-1185">Reference proteome</keyword>
<evidence type="ECO:0000313" key="1">
    <source>
        <dbReference type="Proteomes" id="UP000790787"/>
    </source>
</evidence>
<organism evidence="1 2">
    <name type="scientific">Nicotiana tabacum</name>
    <name type="common">Common tobacco</name>
    <dbReference type="NCBI Taxonomy" id="4097"/>
    <lineage>
        <taxon>Eukaryota</taxon>
        <taxon>Viridiplantae</taxon>
        <taxon>Streptophyta</taxon>
        <taxon>Embryophyta</taxon>
        <taxon>Tracheophyta</taxon>
        <taxon>Spermatophyta</taxon>
        <taxon>Magnoliopsida</taxon>
        <taxon>eudicotyledons</taxon>
        <taxon>Gunneridae</taxon>
        <taxon>Pentapetalae</taxon>
        <taxon>asterids</taxon>
        <taxon>lamiids</taxon>
        <taxon>Solanales</taxon>
        <taxon>Solanaceae</taxon>
        <taxon>Nicotianoideae</taxon>
        <taxon>Nicotianeae</taxon>
        <taxon>Nicotiana</taxon>
    </lineage>
</organism>
<accession>A0AC58STY3</accession>
<name>A0AC58STY3_TOBAC</name>
<proteinExistence type="predicted"/>
<sequence>MNDLVGSHTASIQKLEMQMRDPSREQNPKQMGTLHSDTIANQKGSGSGRTCHVMVITNRSGKVLQGEGEQVVEKEEFEKEVGVEEPSVVEIEKISENAQVQEENRETVKEKVKETPKTLPPIPRPPPPFPQRLARKVDDRKLKKFYDILKQLSVNIPFVEAFQEMPGFAKYLKDLITKNKTTKYEVVNVTHWVISIIATSPVQKKEDPGAFTIPCTIGVHDFARTLCDNGASINFMPLSIYKKVGLCMPRPTSMILQMVDRSIKRPVGIVDDVLVKVGKFHLHADFVILDCAVDKDIPIILGRPLLATGRALMDSERNEIKFCVNDEEVTFQESKGMKLPHEYESILVIDVVDEVEDAVEMKMEEQFLGEALVERLLEVLKEHRQAIGWTIADIRGILA</sequence>
<reference evidence="1" key="1">
    <citation type="journal article" date="2014" name="Nat. Commun.">
        <title>The tobacco genome sequence and its comparison with those of tomato and potato.</title>
        <authorList>
            <person name="Sierro N."/>
            <person name="Battey J.N."/>
            <person name="Ouadi S."/>
            <person name="Bakaher N."/>
            <person name="Bovet L."/>
            <person name="Willig A."/>
            <person name="Goepfert S."/>
            <person name="Peitsch M.C."/>
            <person name="Ivanov N.V."/>
        </authorList>
    </citation>
    <scope>NUCLEOTIDE SEQUENCE [LARGE SCALE GENOMIC DNA]</scope>
</reference>
<gene>
    <name evidence="2" type="primary">LOC107779308</name>
</gene>
<dbReference type="RefSeq" id="XP_075088434.1">
    <property type="nucleotide sequence ID" value="XM_075232333.1"/>
</dbReference>
<dbReference type="Proteomes" id="UP000790787">
    <property type="component" value="Chromosome 16"/>
</dbReference>
<reference evidence="2" key="2">
    <citation type="submission" date="2025-08" db="UniProtKB">
        <authorList>
            <consortium name="RefSeq"/>
        </authorList>
    </citation>
    <scope>IDENTIFICATION</scope>
    <source>
        <tissue evidence="2">Leaf</tissue>
    </source>
</reference>
<protein>
    <submittedName>
        <fullName evidence="2">Uncharacterized protein LOC107779308</fullName>
    </submittedName>
</protein>
<evidence type="ECO:0000313" key="2">
    <source>
        <dbReference type="RefSeq" id="XP_075088434.1"/>
    </source>
</evidence>